<accession>A0A9Q0FFJ6</accession>
<evidence type="ECO:0000313" key="2">
    <source>
        <dbReference type="Proteomes" id="UP001141552"/>
    </source>
</evidence>
<evidence type="ECO:0000313" key="1">
    <source>
        <dbReference type="EMBL" id="KAJ4830554.1"/>
    </source>
</evidence>
<dbReference type="AlphaFoldDB" id="A0A9Q0FFJ6"/>
<comment type="caution">
    <text evidence="1">The sequence shown here is derived from an EMBL/GenBank/DDBJ whole genome shotgun (WGS) entry which is preliminary data.</text>
</comment>
<dbReference type="Proteomes" id="UP001141552">
    <property type="component" value="Unassembled WGS sequence"/>
</dbReference>
<dbReference type="EMBL" id="JAKUCV010005617">
    <property type="protein sequence ID" value="KAJ4830554.1"/>
    <property type="molecule type" value="Genomic_DNA"/>
</dbReference>
<proteinExistence type="predicted"/>
<keyword evidence="2" id="KW-1185">Reference proteome</keyword>
<feature type="non-terminal residue" evidence="1">
    <location>
        <position position="50"/>
    </location>
</feature>
<reference evidence="1" key="1">
    <citation type="submission" date="2022-02" db="EMBL/GenBank/DDBJ databases">
        <authorList>
            <person name="Henning P.M."/>
            <person name="McCubbin A.G."/>
            <person name="Shore J.S."/>
        </authorList>
    </citation>
    <scope>NUCLEOTIDE SEQUENCE</scope>
    <source>
        <strain evidence="1">F60SS</strain>
        <tissue evidence="1">Leaves</tissue>
    </source>
</reference>
<protein>
    <submittedName>
        <fullName evidence="1">Uncharacterized protein</fullName>
    </submittedName>
</protein>
<sequence>MYMHNCNLMLKSCPLVLRMNQSRTHEACKQHQLLSHLHTQSAKLNSNHLE</sequence>
<organism evidence="1 2">
    <name type="scientific">Turnera subulata</name>
    <dbReference type="NCBI Taxonomy" id="218843"/>
    <lineage>
        <taxon>Eukaryota</taxon>
        <taxon>Viridiplantae</taxon>
        <taxon>Streptophyta</taxon>
        <taxon>Embryophyta</taxon>
        <taxon>Tracheophyta</taxon>
        <taxon>Spermatophyta</taxon>
        <taxon>Magnoliopsida</taxon>
        <taxon>eudicotyledons</taxon>
        <taxon>Gunneridae</taxon>
        <taxon>Pentapetalae</taxon>
        <taxon>rosids</taxon>
        <taxon>fabids</taxon>
        <taxon>Malpighiales</taxon>
        <taxon>Passifloraceae</taxon>
        <taxon>Turnera</taxon>
    </lineage>
</organism>
<name>A0A9Q0FFJ6_9ROSI</name>
<reference evidence="1" key="2">
    <citation type="journal article" date="2023" name="Plants (Basel)">
        <title>Annotation of the Turnera subulata (Passifloraceae) Draft Genome Reveals the S-Locus Evolved after the Divergence of Turneroideae from Passifloroideae in a Stepwise Manner.</title>
        <authorList>
            <person name="Henning P.M."/>
            <person name="Roalson E.H."/>
            <person name="Mir W."/>
            <person name="McCubbin A.G."/>
            <person name="Shore J.S."/>
        </authorList>
    </citation>
    <scope>NUCLEOTIDE SEQUENCE</scope>
    <source>
        <strain evidence="1">F60SS</strain>
    </source>
</reference>
<gene>
    <name evidence="1" type="ORF">Tsubulata_017541</name>
</gene>